<protein>
    <recommendedName>
        <fullName evidence="6">AAA+ ATPase domain-containing protein</fullName>
    </recommendedName>
</protein>
<proteinExistence type="inferred from homology"/>
<dbReference type="Gene3D" id="3.40.50.300">
    <property type="entry name" value="P-loop containing nucleotide triphosphate hydrolases"/>
    <property type="match status" value="1"/>
</dbReference>
<gene>
    <name evidence="7" type="ORF">FDP41_007513</name>
</gene>
<evidence type="ECO:0000256" key="3">
    <source>
        <dbReference type="ARBA" id="ARBA00022840"/>
    </source>
</evidence>
<evidence type="ECO:0000313" key="8">
    <source>
        <dbReference type="Proteomes" id="UP000444721"/>
    </source>
</evidence>
<dbReference type="Proteomes" id="UP000444721">
    <property type="component" value="Unassembled WGS sequence"/>
</dbReference>
<evidence type="ECO:0000256" key="4">
    <source>
        <dbReference type="ARBA" id="ARBA00023254"/>
    </source>
</evidence>
<dbReference type="VEuPathDB" id="AmoebaDB:FDP41_007513"/>
<dbReference type="PROSITE" id="PS00674">
    <property type="entry name" value="AAA"/>
    <property type="match status" value="1"/>
</dbReference>
<dbReference type="FunFam" id="3.40.50.300:FF:000680">
    <property type="entry name" value="pachytene checkpoint protein 2 homolog"/>
    <property type="match status" value="1"/>
</dbReference>
<dbReference type="GO" id="GO:0051598">
    <property type="term" value="P:meiotic recombination checkpoint signaling"/>
    <property type="evidence" value="ECO:0007669"/>
    <property type="project" value="TreeGrafter"/>
</dbReference>
<dbReference type="InterPro" id="IPR044539">
    <property type="entry name" value="Pch2-like"/>
</dbReference>
<accession>A0A6A5C998</accession>
<comment type="similarity">
    <text evidence="1">Belongs to the AAA ATPase family. PCH2 subfamily.</text>
</comment>
<dbReference type="Pfam" id="PF23563">
    <property type="entry name" value="TRIP13_N"/>
    <property type="match status" value="1"/>
</dbReference>
<evidence type="ECO:0000259" key="6">
    <source>
        <dbReference type="SMART" id="SM00382"/>
    </source>
</evidence>
<dbReference type="GO" id="GO:0007131">
    <property type="term" value="P:reciprocal meiotic recombination"/>
    <property type="evidence" value="ECO:0007669"/>
    <property type="project" value="TreeGrafter"/>
</dbReference>
<evidence type="ECO:0000256" key="1">
    <source>
        <dbReference type="ARBA" id="ARBA00007271"/>
    </source>
</evidence>
<dbReference type="PANTHER" id="PTHR45991">
    <property type="entry name" value="PACHYTENE CHECKPOINT PROTEIN 2"/>
    <property type="match status" value="1"/>
</dbReference>
<dbReference type="GO" id="GO:0016887">
    <property type="term" value="F:ATP hydrolysis activity"/>
    <property type="evidence" value="ECO:0007669"/>
    <property type="project" value="InterPro"/>
</dbReference>
<dbReference type="VEuPathDB" id="AmoebaDB:NfTy_003640"/>
<feature type="domain" description="AAA+ ATPase" evidence="6">
    <location>
        <begin position="171"/>
        <end position="324"/>
    </location>
</feature>
<sequence>MNSCLPPVHVEVCLKPQSTAKSKLIKEAVLELIINRRPIIQDGIIPMIVSESQKLSEKEEFLVKHVKQIKISDMEQHPMYNGPLLYNQDGQFSIHVFKATDEEPIEETTDDNGAENEEITACKQWSLPNDSFDGLWESLIFDNHVKYNLLEYASTTMRFSDLGVDQNLISWNRVALLYGPPGTGKTSLCKGLAQKLSIRMSHRYPSGGILIEINAHSLFSKWFSESGKLVMKLFKKIFEIVEDEESFVCVLIDEVESLTAARKSALSGSEPSDSIRVVNALLTQLDHLKRYKNVLILTTSNITEAIDLAFVDRADIKQYIGPPSVQGRYSILRSCLMELMRVSVISPSIAIPKWNDKDAPENSYALKLKQISEFCEEGISGRSLRKLPLLSHAFYLNHISNSVTLEQYLLAIETALKNKVLQLSGQDAR</sequence>
<dbReference type="GO" id="GO:0005524">
    <property type="term" value="F:ATP binding"/>
    <property type="evidence" value="ECO:0007669"/>
    <property type="project" value="UniProtKB-KW"/>
</dbReference>
<evidence type="ECO:0000256" key="5">
    <source>
        <dbReference type="RuleBase" id="RU003651"/>
    </source>
</evidence>
<dbReference type="CDD" id="cd19508">
    <property type="entry name" value="RecA-like_Pch2-like"/>
    <property type="match status" value="1"/>
</dbReference>
<dbReference type="GO" id="GO:0005634">
    <property type="term" value="C:nucleus"/>
    <property type="evidence" value="ECO:0007669"/>
    <property type="project" value="TreeGrafter"/>
</dbReference>
<dbReference type="InterPro" id="IPR003959">
    <property type="entry name" value="ATPase_AAA_core"/>
</dbReference>
<dbReference type="GeneID" id="68114731"/>
<dbReference type="OrthoDB" id="10042665at2759"/>
<dbReference type="OMA" id="NVCDSVQ"/>
<keyword evidence="3 5" id="KW-0067">ATP-binding</keyword>
<evidence type="ECO:0000313" key="7">
    <source>
        <dbReference type="EMBL" id="KAF0984336.1"/>
    </source>
</evidence>
<dbReference type="RefSeq" id="XP_044569049.1">
    <property type="nucleotide sequence ID" value="XM_044711267.1"/>
</dbReference>
<reference evidence="7 8" key="1">
    <citation type="journal article" date="2019" name="Sci. Rep.">
        <title>Nanopore sequencing improves the draft genome of the human pathogenic amoeba Naegleria fowleri.</title>
        <authorList>
            <person name="Liechti N."/>
            <person name="Schurch N."/>
            <person name="Bruggmann R."/>
            <person name="Wittwer M."/>
        </authorList>
    </citation>
    <scope>NUCLEOTIDE SEQUENCE [LARGE SCALE GENOMIC DNA]</scope>
    <source>
        <strain evidence="7 8">ATCC 30894</strain>
    </source>
</reference>
<dbReference type="InterPro" id="IPR001270">
    <property type="entry name" value="ClpA/B"/>
</dbReference>
<dbReference type="InterPro" id="IPR003960">
    <property type="entry name" value="ATPase_AAA_CS"/>
</dbReference>
<evidence type="ECO:0000256" key="2">
    <source>
        <dbReference type="ARBA" id="ARBA00022741"/>
    </source>
</evidence>
<name>A0A6A5C998_NAEFO</name>
<dbReference type="SUPFAM" id="SSF52540">
    <property type="entry name" value="P-loop containing nucleoside triphosphate hydrolases"/>
    <property type="match status" value="1"/>
</dbReference>
<dbReference type="PRINTS" id="PR00300">
    <property type="entry name" value="CLPPROTEASEA"/>
</dbReference>
<dbReference type="InterPro" id="IPR058249">
    <property type="entry name" value="Pch2_C"/>
</dbReference>
<keyword evidence="8" id="KW-1185">Reference proteome</keyword>
<dbReference type="Pfam" id="PF23242">
    <property type="entry name" value="AAA_lid_TRIP13_C"/>
    <property type="match status" value="1"/>
</dbReference>
<comment type="caution">
    <text evidence="7">The sequence shown here is derived from an EMBL/GenBank/DDBJ whole genome shotgun (WGS) entry which is preliminary data.</text>
</comment>
<dbReference type="Pfam" id="PF00004">
    <property type="entry name" value="AAA"/>
    <property type="match status" value="1"/>
</dbReference>
<dbReference type="EMBL" id="VFQX01000003">
    <property type="protein sequence ID" value="KAF0984336.1"/>
    <property type="molecule type" value="Genomic_DNA"/>
</dbReference>
<dbReference type="SMART" id="SM00382">
    <property type="entry name" value="AAA"/>
    <property type="match status" value="1"/>
</dbReference>
<dbReference type="AlphaFoldDB" id="A0A6A5C998"/>
<dbReference type="PANTHER" id="PTHR45991:SF1">
    <property type="entry name" value="PACHYTENE CHECKPOINT PROTEIN 2 HOMOLOG"/>
    <property type="match status" value="1"/>
</dbReference>
<dbReference type="InterPro" id="IPR003593">
    <property type="entry name" value="AAA+_ATPase"/>
</dbReference>
<dbReference type="InterPro" id="IPR027417">
    <property type="entry name" value="P-loop_NTPase"/>
</dbReference>
<organism evidence="7 8">
    <name type="scientific">Naegleria fowleri</name>
    <name type="common">Brain eating amoeba</name>
    <dbReference type="NCBI Taxonomy" id="5763"/>
    <lineage>
        <taxon>Eukaryota</taxon>
        <taxon>Discoba</taxon>
        <taxon>Heterolobosea</taxon>
        <taxon>Tetramitia</taxon>
        <taxon>Eutetramitia</taxon>
        <taxon>Vahlkampfiidae</taxon>
        <taxon>Naegleria</taxon>
    </lineage>
</organism>
<dbReference type="VEuPathDB" id="AmoebaDB:NF0001770"/>
<dbReference type="GO" id="GO:0005694">
    <property type="term" value="C:chromosome"/>
    <property type="evidence" value="ECO:0007669"/>
    <property type="project" value="TreeGrafter"/>
</dbReference>
<keyword evidence="4" id="KW-0469">Meiosis</keyword>
<keyword evidence="2 5" id="KW-0547">Nucleotide-binding</keyword>